<evidence type="ECO:0008006" key="3">
    <source>
        <dbReference type="Google" id="ProtNLM"/>
    </source>
</evidence>
<gene>
    <name evidence="1" type="ORF">NX02_04575</name>
</gene>
<protein>
    <recommendedName>
        <fullName evidence="3">HTH cro/C1-type domain-containing protein</fullName>
    </recommendedName>
</protein>
<evidence type="ECO:0000313" key="1">
    <source>
        <dbReference type="EMBL" id="AHE52658.1"/>
    </source>
</evidence>
<dbReference type="Proteomes" id="UP000018851">
    <property type="component" value="Chromosome"/>
</dbReference>
<dbReference type="OrthoDB" id="7205516at2"/>
<dbReference type="HOGENOM" id="CLU_2384644_0_0_5"/>
<evidence type="ECO:0000313" key="2">
    <source>
        <dbReference type="Proteomes" id="UP000018851"/>
    </source>
</evidence>
<name>W0A8K6_9SPHN</name>
<dbReference type="STRING" id="1123269.NX02_04575"/>
<dbReference type="KEGG" id="ssan:NX02_04575"/>
<reference evidence="1 2" key="1">
    <citation type="submission" date="2013-07" db="EMBL/GenBank/DDBJ databases">
        <title>Completed genome of Sphingomonas sanxanigenens NX02.</title>
        <authorList>
            <person name="Ma T."/>
            <person name="Huang H."/>
            <person name="Wu M."/>
            <person name="Li X."/>
            <person name="Li G."/>
        </authorList>
    </citation>
    <scope>NUCLEOTIDE SEQUENCE [LARGE SCALE GENOMIC DNA]</scope>
    <source>
        <strain evidence="1 2">NX02</strain>
    </source>
</reference>
<proteinExistence type="predicted"/>
<dbReference type="EMBL" id="CP006644">
    <property type="protein sequence ID" value="AHE52658.1"/>
    <property type="molecule type" value="Genomic_DNA"/>
</dbReference>
<organism evidence="1 2">
    <name type="scientific">Sphingomonas sanxanigenens DSM 19645 = NX02</name>
    <dbReference type="NCBI Taxonomy" id="1123269"/>
    <lineage>
        <taxon>Bacteria</taxon>
        <taxon>Pseudomonadati</taxon>
        <taxon>Pseudomonadota</taxon>
        <taxon>Alphaproteobacteria</taxon>
        <taxon>Sphingomonadales</taxon>
        <taxon>Sphingomonadaceae</taxon>
        <taxon>Sphingomonas</taxon>
    </lineage>
</organism>
<sequence>MSEILAPHPSEVIAEELIARGWTADQLAWRMCDGSAHDFGICRLSLDFYDACGPDEPTMRIGEKSAAKLGKAFGVSPQFFLGLESAWLKSRGGS</sequence>
<dbReference type="AlphaFoldDB" id="W0A8K6"/>
<dbReference type="RefSeq" id="WP_025290957.1">
    <property type="nucleotide sequence ID" value="NZ_CP006644.1"/>
</dbReference>
<keyword evidence="2" id="KW-1185">Reference proteome</keyword>
<accession>W0A8K6</accession>